<dbReference type="Pfam" id="PF01882">
    <property type="entry name" value="DUF58"/>
    <property type="match status" value="1"/>
</dbReference>
<dbReference type="Proteomes" id="UP000327000">
    <property type="component" value="Unassembled WGS sequence"/>
</dbReference>
<accession>A0A5N5W5Q7</accession>
<dbReference type="PANTHER" id="PTHR34351:SF1">
    <property type="entry name" value="SLR1927 PROTEIN"/>
    <property type="match status" value="1"/>
</dbReference>
<evidence type="ECO:0000313" key="4">
    <source>
        <dbReference type="Proteomes" id="UP000327000"/>
    </source>
</evidence>
<evidence type="ECO:0000259" key="2">
    <source>
        <dbReference type="Pfam" id="PF01882"/>
    </source>
</evidence>
<dbReference type="OrthoDB" id="9812729at2"/>
<keyword evidence="4" id="KW-1185">Reference proteome</keyword>
<gene>
    <name evidence="3" type="ORF">FRZ00_19155</name>
</gene>
<dbReference type="EMBL" id="VOKX01000036">
    <property type="protein sequence ID" value="KAB7842797.1"/>
    <property type="molecule type" value="Genomic_DNA"/>
</dbReference>
<dbReference type="PANTHER" id="PTHR34351">
    <property type="entry name" value="SLR1927 PROTEIN-RELATED"/>
    <property type="match status" value="1"/>
</dbReference>
<reference evidence="3 4" key="1">
    <citation type="journal article" date="2019" name="Microb. Cell Fact.">
        <title>Exploring novel herbicidin analogues by transcriptional regulator overexpression and MS/MS molecular networking.</title>
        <authorList>
            <person name="Shi Y."/>
            <person name="Gu R."/>
            <person name="Li Y."/>
            <person name="Wang X."/>
            <person name="Ren W."/>
            <person name="Li X."/>
            <person name="Wang L."/>
            <person name="Xie Y."/>
            <person name="Hong B."/>
        </authorList>
    </citation>
    <scope>NUCLEOTIDE SEQUENCE [LARGE SCALE GENOMIC DNA]</scope>
    <source>
        <strain evidence="3 4">US-43</strain>
    </source>
</reference>
<feature type="domain" description="DUF58" evidence="2">
    <location>
        <begin position="220"/>
        <end position="304"/>
    </location>
</feature>
<organism evidence="3 4">
    <name type="scientific">Streptomyces mobaraensis</name>
    <name type="common">Streptoverticillium mobaraense</name>
    <dbReference type="NCBI Taxonomy" id="35621"/>
    <lineage>
        <taxon>Bacteria</taxon>
        <taxon>Bacillati</taxon>
        <taxon>Actinomycetota</taxon>
        <taxon>Actinomycetes</taxon>
        <taxon>Kitasatosporales</taxon>
        <taxon>Streptomycetaceae</taxon>
        <taxon>Streptomyces</taxon>
    </lineage>
</organism>
<proteinExistence type="predicted"/>
<evidence type="ECO:0000256" key="1">
    <source>
        <dbReference type="SAM" id="MobiDB-lite"/>
    </source>
</evidence>
<dbReference type="InterPro" id="IPR002881">
    <property type="entry name" value="DUF58"/>
</dbReference>
<sequence length="464" mass="48094">MTEHPYPPEGPADGDGGGLRAAFGGLTTRGRSFLAAGAAAVVCSYVLGQEGLLRVGLLLAVLPVVCVLVLHRTRHRITGDRVLSPARVIAGQEAQVRLRVANVSRVPTGVLLVEDQVPWVLGPHPRFTLDRMPAGGHREVAYRVRADLRGRYPLGPLRLRLTDPFGMCEVSRGFGGHALLTAVPYCEPLPQLRLSGDAAGRGDGSLRTLALAGDDDVIPRAYRHGDDVRRVNWRATARTGELMVRREEQQRRAQATVLLDTRGVAYAGAGPGAPFERAVAAAASVAVHLLQLGFTVRLLTDTGAWLSGPEGVGGRAGGAALDPADAAGALLDALAVVDHSEGLDLSAAHDALRGDTGGLLVAFVGGLTDQEAARVAALRRRGTTALAFLLDPVAWPGAPLGHPNAFVPLRTLHAAGWTALAMTPHLPFPALWQLAGTPAGRGGSAAAGVPGYGGPGGPGPGGWA</sequence>
<name>A0A5N5W5Q7_STRMB</name>
<feature type="region of interest" description="Disordered" evidence="1">
    <location>
        <begin position="443"/>
        <end position="464"/>
    </location>
</feature>
<dbReference type="AlphaFoldDB" id="A0A5N5W5Q7"/>
<evidence type="ECO:0000313" key="3">
    <source>
        <dbReference type="EMBL" id="KAB7842797.1"/>
    </source>
</evidence>
<comment type="caution">
    <text evidence="3">The sequence shown here is derived from an EMBL/GenBank/DDBJ whole genome shotgun (WGS) entry which is preliminary data.</text>
</comment>
<dbReference type="RefSeq" id="WP_152264314.1">
    <property type="nucleotide sequence ID" value="NZ_VOKX01000036.1"/>
</dbReference>
<protein>
    <submittedName>
        <fullName evidence="3">DUF58 domain-containing protein</fullName>
    </submittedName>
</protein>